<feature type="compositionally biased region" description="Low complexity" evidence="2">
    <location>
        <begin position="696"/>
        <end position="707"/>
    </location>
</feature>
<feature type="region of interest" description="Disordered" evidence="2">
    <location>
        <begin position="172"/>
        <end position="222"/>
    </location>
</feature>
<dbReference type="Proteomes" id="UP001627154">
    <property type="component" value="Unassembled WGS sequence"/>
</dbReference>
<feature type="compositionally biased region" description="Basic and acidic residues" evidence="2">
    <location>
        <begin position="369"/>
        <end position="392"/>
    </location>
</feature>
<proteinExistence type="predicted"/>
<evidence type="ECO:0000256" key="2">
    <source>
        <dbReference type="SAM" id="MobiDB-lite"/>
    </source>
</evidence>
<keyword evidence="5" id="KW-1185">Reference proteome</keyword>
<name>A0ABD2X6L8_9HYME</name>
<feature type="compositionally biased region" description="Basic residues" evidence="2">
    <location>
        <begin position="393"/>
        <end position="405"/>
    </location>
</feature>
<feature type="compositionally biased region" description="Basic and acidic residues" evidence="2">
    <location>
        <begin position="990"/>
        <end position="999"/>
    </location>
</feature>
<feature type="region of interest" description="Disordered" evidence="2">
    <location>
        <begin position="989"/>
        <end position="1108"/>
    </location>
</feature>
<feature type="chain" id="PRO_5044822903" evidence="3">
    <location>
        <begin position="23"/>
        <end position="1243"/>
    </location>
</feature>
<feature type="compositionally biased region" description="Basic residues" evidence="2">
    <location>
        <begin position="673"/>
        <end position="686"/>
    </location>
</feature>
<gene>
    <name evidence="4" type="ORF">TKK_005939</name>
</gene>
<reference evidence="4 5" key="1">
    <citation type="journal article" date="2024" name="bioRxiv">
        <title>A reference genome for Trichogramma kaykai: A tiny desert-dwelling parasitoid wasp with competing sex-ratio distorters.</title>
        <authorList>
            <person name="Culotta J."/>
            <person name="Lindsey A.R."/>
        </authorList>
    </citation>
    <scope>NUCLEOTIDE SEQUENCE [LARGE SCALE GENOMIC DNA]</scope>
    <source>
        <strain evidence="4 5">KSX58</strain>
    </source>
</reference>
<dbReference type="AlphaFoldDB" id="A0ABD2X6L8"/>
<feature type="coiled-coil region" evidence="1">
    <location>
        <begin position="747"/>
        <end position="781"/>
    </location>
</feature>
<comment type="caution">
    <text evidence="4">The sequence shown here is derived from an EMBL/GenBank/DDBJ whole genome shotgun (WGS) entry which is preliminary data.</text>
</comment>
<evidence type="ECO:0000313" key="5">
    <source>
        <dbReference type="Proteomes" id="UP001627154"/>
    </source>
</evidence>
<evidence type="ECO:0000256" key="3">
    <source>
        <dbReference type="SAM" id="SignalP"/>
    </source>
</evidence>
<evidence type="ECO:0000256" key="1">
    <source>
        <dbReference type="SAM" id="Coils"/>
    </source>
</evidence>
<feature type="compositionally biased region" description="Basic residues" evidence="2">
    <location>
        <begin position="180"/>
        <end position="197"/>
    </location>
</feature>
<feature type="region of interest" description="Disordered" evidence="2">
    <location>
        <begin position="668"/>
        <end position="707"/>
    </location>
</feature>
<accession>A0ABD2X6L8</accession>
<feature type="region of interest" description="Disordered" evidence="2">
    <location>
        <begin position="305"/>
        <end position="406"/>
    </location>
</feature>
<evidence type="ECO:0000313" key="4">
    <source>
        <dbReference type="EMBL" id="KAL3400794.1"/>
    </source>
</evidence>
<feature type="signal peptide" evidence="3">
    <location>
        <begin position="1"/>
        <end position="22"/>
    </location>
</feature>
<keyword evidence="1" id="KW-0175">Coiled coil</keyword>
<feature type="region of interest" description="Disordered" evidence="2">
    <location>
        <begin position="607"/>
        <end position="653"/>
    </location>
</feature>
<keyword evidence="3" id="KW-0732">Signal</keyword>
<sequence length="1243" mass="140750">MRAIMGLYPVLLIILLWHNAKTEDIEDFSIESIFDQVAVPSQIINEFVKRTVKQPTIEKYSNDEFEDSTVHYENSNGFVPLIISNQNKQTQNNKDTSQLVNNIKRKRKFNNVDQNVFRKVDQNHSQSVHDKDNRRSFRIDENRDDFELLKVSNGTPSIANYDSFYDHLKATSTYSDNPQAKKKNSHNKNRERGKRIQNFHGNYEINNGNTDHNSNKNDEKKITQPKRAQNYYKTDISDNNRVQNVSIVKANSVPSTTTVVSIVEAQVIKNDKTDVINAYKPASPVQPNIYKNEFKANEQKVVPVSLKLKNSPKHAVVTEQSSDAKGNSRHYESADSGDFSNENTDYVDVTDKPRRTHKLNRKRPQNFESIKKLPKEHRQTYEDSYDDQDRRRPSTKTKSRYRQKPKQIVNEEYDNYDNYDENSSRYSNANKFNEGNGWSQITPNVEVSQSNGFQLNQIEKPKLHIIPINIMTNFDHATALDNSQGFDISNAMIAGYSGEKSSGSTSNPVYSSSSYDDDEFVASSTTSRPQISMSTSVPDIIVGHSSAHNPVRAVFFPSDMQKNLQNQGGVQSTVSPVILAVTPQTTFEVSSTLSPNIQHMLNQAQSSYLNSRPHSNKKPHKYKASGEKPYSSYFPYPHPTSRSSTPYKKRYNNGNDGEYIASASLAVSQGKYRQSHKNTRNYRTKNKNLNDQNIKSSSNQGSMGSSFNSPITQSTVVPAILHTGIGFINNQPIVPSTLLFTNPQQNAQMLQATKEALEKSIQQLQLNLQNNQYQINSLSNADSIGGASNNINSVNSLINPVQKAQLPILGAKNVEIINPNLHSNTFAIQQIPTALVTTPIPIFTTTGFISTKQPTSQDSGGPDRQQYNPIQFIPNYDLVKTQSILNNNVPQDSLTQQNLNLVSIMPGGNFYKQSPGTQVNLSNKPKLSSDLEKYAEEMFKESLRTIYNSHKWNNDIRTSIPNTSSVDNLELARLRNELLRIQNKLKNSKGNKEELEAHHSEHKIKTSKPGKHSKRPDLSNNGSHKKPIGIASSPNHQSHHNKQKSEINDYLTPPKVNSFVSHSQFQNTKPSKKRPNNGVRPHSNHDSNRLRPRQGIVMSKPKGSDSQASSLVHFRYPIRVPEKNYFSHSDHFYPQVNNYPSFATHSPSPKNNNNFKASVELKSAEGDYYDMNNQRMHNLMGLLMKNKALPAGIQQFSRQIQNDGHNQFQFYPYVDMRGFKKKVDTQQQPILLNGNLKNNRTNV</sequence>
<feature type="compositionally biased region" description="Basic and acidic residues" evidence="2">
    <location>
        <begin position="213"/>
        <end position="222"/>
    </location>
</feature>
<protein>
    <submittedName>
        <fullName evidence="4">Uncharacterized protein</fullName>
    </submittedName>
</protein>
<feature type="compositionally biased region" description="Polar residues" evidence="2">
    <location>
        <begin position="1058"/>
        <end position="1069"/>
    </location>
</feature>
<feature type="compositionally biased region" description="Basic residues" evidence="2">
    <location>
        <begin position="614"/>
        <end position="623"/>
    </location>
</feature>
<organism evidence="4 5">
    <name type="scientific">Trichogramma kaykai</name>
    <dbReference type="NCBI Taxonomy" id="54128"/>
    <lineage>
        <taxon>Eukaryota</taxon>
        <taxon>Metazoa</taxon>
        <taxon>Ecdysozoa</taxon>
        <taxon>Arthropoda</taxon>
        <taxon>Hexapoda</taxon>
        <taxon>Insecta</taxon>
        <taxon>Pterygota</taxon>
        <taxon>Neoptera</taxon>
        <taxon>Endopterygota</taxon>
        <taxon>Hymenoptera</taxon>
        <taxon>Apocrita</taxon>
        <taxon>Proctotrupomorpha</taxon>
        <taxon>Chalcidoidea</taxon>
        <taxon>Trichogrammatidae</taxon>
        <taxon>Trichogramma</taxon>
    </lineage>
</organism>
<dbReference type="EMBL" id="JBJJXI010000050">
    <property type="protein sequence ID" value="KAL3400794.1"/>
    <property type="molecule type" value="Genomic_DNA"/>
</dbReference>
<feature type="compositionally biased region" description="Basic residues" evidence="2">
    <location>
        <begin position="1000"/>
        <end position="1014"/>
    </location>
</feature>
<feature type="compositionally biased region" description="Basic residues" evidence="2">
    <location>
        <begin position="354"/>
        <end position="364"/>
    </location>
</feature>